<name>A0A2G4EY95_9CYAN</name>
<dbReference type="Pfam" id="PF00534">
    <property type="entry name" value="Glycos_transf_1"/>
    <property type="match status" value="1"/>
</dbReference>
<dbReference type="Proteomes" id="UP000226442">
    <property type="component" value="Unassembled WGS sequence"/>
</dbReference>
<accession>A0A2G4EY95</accession>
<keyword evidence="4" id="KW-1185">Reference proteome</keyword>
<keyword evidence="1" id="KW-0808">Transferase</keyword>
<dbReference type="PANTHER" id="PTHR46401">
    <property type="entry name" value="GLYCOSYLTRANSFERASE WBBK-RELATED"/>
    <property type="match status" value="1"/>
</dbReference>
<dbReference type="InterPro" id="IPR001296">
    <property type="entry name" value="Glyco_trans_1"/>
</dbReference>
<evidence type="ECO:0000313" key="4">
    <source>
        <dbReference type="Proteomes" id="UP000226442"/>
    </source>
</evidence>
<evidence type="ECO:0000259" key="2">
    <source>
        <dbReference type="Pfam" id="PF00534"/>
    </source>
</evidence>
<dbReference type="CDD" id="cd03801">
    <property type="entry name" value="GT4_PimA-like"/>
    <property type="match status" value="1"/>
</dbReference>
<feature type="domain" description="Glycosyl transferase family 1" evidence="2">
    <location>
        <begin position="200"/>
        <end position="361"/>
    </location>
</feature>
<evidence type="ECO:0000256" key="1">
    <source>
        <dbReference type="ARBA" id="ARBA00022679"/>
    </source>
</evidence>
<dbReference type="SUPFAM" id="SSF53756">
    <property type="entry name" value="UDP-Glycosyltransferase/glycogen phosphorylase"/>
    <property type="match status" value="1"/>
</dbReference>
<reference evidence="3" key="1">
    <citation type="submission" date="2017-10" db="EMBL/GenBank/DDBJ databases">
        <title>Draft genome sequence of the planktic cyanobacteria Tychonema bourrellyi isolated from alpine lentic freshwater.</title>
        <authorList>
            <person name="Tett A."/>
            <person name="Armanini F."/>
            <person name="Asnicar F."/>
            <person name="Boscaini A."/>
            <person name="Pasolli E."/>
            <person name="Zolfo M."/>
            <person name="Donati C."/>
            <person name="Salmaso N."/>
            <person name="Segata N."/>
        </authorList>
    </citation>
    <scope>NUCLEOTIDE SEQUENCE</scope>
    <source>
        <strain evidence="3">FEM_GT703</strain>
    </source>
</reference>
<dbReference type="GO" id="GO:0016757">
    <property type="term" value="F:glycosyltransferase activity"/>
    <property type="evidence" value="ECO:0007669"/>
    <property type="project" value="InterPro"/>
</dbReference>
<proteinExistence type="predicted"/>
<dbReference type="EMBL" id="NXIB02000097">
    <property type="protein sequence ID" value="PHX54491.1"/>
    <property type="molecule type" value="Genomic_DNA"/>
</dbReference>
<dbReference type="GO" id="GO:0009103">
    <property type="term" value="P:lipopolysaccharide biosynthetic process"/>
    <property type="evidence" value="ECO:0007669"/>
    <property type="project" value="TreeGrafter"/>
</dbReference>
<dbReference type="AlphaFoldDB" id="A0A2G4EY95"/>
<evidence type="ECO:0000313" key="3">
    <source>
        <dbReference type="EMBL" id="PHX54491.1"/>
    </source>
</evidence>
<dbReference type="Gene3D" id="3.40.50.2000">
    <property type="entry name" value="Glycogen Phosphorylase B"/>
    <property type="match status" value="2"/>
</dbReference>
<sequence length="388" mass="43469">MVDRGDLRVAWLVPEVELGAYWQPVLREFTKVFKNTVFYTGRVWSGFDPTLPGASAIKLVGETKFVETEKIETGYDRGFIAVSPSIIGHLLKFRPQIVFPQAFSLWTVLVVLLKPLGGWKIAIIYDGSSPNTDFRDSSFRTFVRRILAKFADAFVSNSQAGKRYLVEALNVPETQVFTKTYLVPDAETLLKPLSGNKVEKLGLKQPIFLYVGRITARKGIKTLLEACALLKKQGYSDYTLLIVGKGDQQEELESFIREQDFSAQVKWVGWVDYGSLGTYFDQADIFVFPTFEDVWGMVVPEAMVFGKPVLCSNGAASCELIAEGENGYIFDPNNAQELAIKMQVFIDNPNLVESMGERSRHLISQKTPETAAKAYVEVISFLMKSVNC</sequence>
<dbReference type="RefSeq" id="WP_096832099.1">
    <property type="nucleotide sequence ID" value="NZ_NXIB02000097.1"/>
</dbReference>
<dbReference type="PANTHER" id="PTHR46401:SF2">
    <property type="entry name" value="GLYCOSYLTRANSFERASE WBBK-RELATED"/>
    <property type="match status" value="1"/>
</dbReference>
<protein>
    <submittedName>
        <fullName evidence="3">Glycosyltransferase family 1 protein</fullName>
    </submittedName>
</protein>
<gene>
    <name evidence="3" type="ORF">CP500_015870</name>
</gene>
<comment type="caution">
    <text evidence="3">The sequence shown here is derived from an EMBL/GenBank/DDBJ whole genome shotgun (WGS) entry which is preliminary data.</text>
</comment>
<organism evidence="3 4">
    <name type="scientific">Tychonema bourrellyi FEM_GT703</name>
    <dbReference type="NCBI Taxonomy" id="2040638"/>
    <lineage>
        <taxon>Bacteria</taxon>
        <taxon>Bacillati</taxon>
        <taxon>Cyanobacteriota</taxon>
        <taxon>Cyanophyceae</taxon>
        <taxon>Oscillatoriophycideae</taxon>
        <taxon>Oscillatoriales</taxon>
        <taxon>Microcoleaceae</taxon>
        <taxon>Tychonema</taxon>
    </lineage>
</organism>
<dbReference type="OrthoDB" id="9790710at2"/>